<feature type="region of interest" description="Disordered" evidence="1">
    <location>
        <begin position="595"/>
        <end position="617"/>
    </location>
</feature>
<protein>
    <submittedName>
        <fullName evidence="2">Uncharacterized protein</fullName>
    </submittedName>
</protein>
<feature type="region of interest" description="Disordered" evidence="1">
    <location>
        <begin position="492"/>
        <end position="562"/>
    </location>
</feature>
<sequence>MPRPRLLQQSDQIIALDILPLTDSIDIPVNRPSTCTLQGKVRIITKRPCAFKSLVLTFTGAATVTRRQAKTIMGSQVFLHVTQPISTFAPLTRLASPTLPLSPTSPTSTMSFTLPSPASSPVHQPLAEGIFDAHIYSSPPAMDTASPPTPPFTGHSQAEELLPTNYLKEGLNDIFFTLNFPSHTHIPTDPQAAAALTRQQVCELSLPAGPVRTSCGSMVEYRLQATLTMQKSFSLIGVVAGHHTPKTVSIPIHIQPWQDPIVPYPDSWSRRHRRRNRHLQYEDPDHTYHGKRRGKIHFHFQVPKQLDLGRLHDLQFSFQGSWKTLLDSVKVKEIEYYLVEEESQLYPGQIAGHFITTTIISSVAKYDCSQDPSPTNVWDHMRTDVRLTITQPETILNTTNLPHPSIFSVSHKLRAIFHFDKDLSNERDLQLSFPVRIHHTLDEDDAPSHLRIQHGLTLQEMLQSAMPRSRRRRYQQDLLALGVAGGEVDPLEGLLPRRHAPSHPAAGAGATTTATPATATDTGPSSSNSRGDVDAAPGYESFEDEDSDSDEYDEDDNEDVAPLPMYHERQSSLLLMTGMDPQPLVILSDTEEHRRNSRRLSVDQLQDQLALPPPYMT</sequence>
<keyword evidence="3" id="KW-1185">Reference proteome</keyword>
<evidence type="ECO:0000313" key="2">
    <source>
        <dbReference type="EMBL" id="KAG0261654.1"/>
    </source>
</evidence>
<reference evidence="2" key="1">
    <citation type="journal article" date="2020" name="Fungal Divers.">
        <title>Resolving the Mortierellaceae phylogeny through synthesis of multi-gene phylogenetics and phylogenomics.</title>
        <authorList>
            <person name="Vandepol N."/>
            <person name="Liber J."/>
            <person name="Desiro A."/>
            <person name="Na H."/>
            <person name="Kennedy M."/>
            <person name="Barry K."/>
            <person name="Grigoriev I.V."/>
            <person name="Miller A.N."/>
            <person name="O'Donnell K."/>
            <person name="Stajich J.E."/>
            <person name="Bonito G."/>
        </authorList>
    </citation>
    <scope>NUCLEOTIDE SEQUENCE</scope>
    <source>
        <strain evidence="2">BC1065</strain>
    </source>
</reference>
<accession>A0A9P6Q9S7</accession>
<dbReference type="Proteomes" id="UP000807716">
    <property type="component" value="Unassembled WGS sequence"/>
</dbReference>
<dbReference type="EMBL" id="JAAAJB010000209">
    <property type="protein sequence ID" value="KAG0261654.1"/>
    <property type="molecule type" value="Genomic_DNA"/>
</dbReference>
<dbReference type="AlphaFoldDB" id="A0A9P6Q9S7"/>
<dbReference type="OrthoDB" id="2418425at2759"/>
<name>A0A9P6Q9S7_9FUNG</name>
<gene>
    <name evidence="2" type="ORF">DFQ27_002811</name>
</gene>
<feature type="non-terminal residue" evidence="2">
    <location>
        <position position="1"/>
    </location>
</feature>
<evidence type="ECO:0000256" key="1">
    <source>
        <dbReference type="SAM" id="MobiDB-lite"/>
    </source>
</evidence>
<feature type="compositionally biased region" description="Low complexity" evidence="1">
    <location>
        <begin position="504"/>
        <end position="524"/>
    </location>
</feature>
<organism evidence="2 3">
    <name type="scientific">Actinomortierella ambigua</name>
    <dbReference type="NCBI Taxonomy" id="1343610"/>
    <lineage>
        <taxon>Eukaryota</taxon>
        <taxon>Fungi</taxon>
        <taxon>Fungi incertae sedis</taxon>
        <taxon>Mucoromycota</taxon>
        <taxon>Mortierellomycotina</taxon>
        <taxon>Mortierellomycetes</taxon>
        <taxon>Mortierellales</taxon>
        <taxon>Mortierellaceae</taxon>
        <taxon>Actinomortierella</taxon>
    </lineage>
</organism>
<comment type="caution">
    <text evidence="2">The sequence shown here is derived from an EMBL/GenBank/DDBJ whole genome shotgun (WGS) entry which is preliminary data.</text>
</comment>
<evidence type="ECO:0000313" key="3">
    <source>
        <dbReference type="Proteomes" id="UP000807716"/>
    </source>
</evidence>
<proteinExistence type="predicted"/>
<feature type="compositionally biased region" description="Acidic residues" evidence="1">
    <location>
        <begin position="541"/>
        <end position="559"/>
    </location>
</feature>